<dbReference type="InterPro" id="IPR002347">
    <property type="entry name" value="SDR_fam"/>
</dbReference>
<sequence>MKYIQLIVLITLVVLVSSISIGQVPKARLLPGSSNQIVWLFNQVNFNACFCNALDTHSLSQIAAFNMYSLNSTCQLILSPPVLSPRIISDVESTLILLHPLTDVPCCSDLSWLLDRIKFASQPSGSVTQPTSISINSNNTLISTMIYEGSFVSFYRNNLSLEGIHPLPSGYKCVTAYYRRGFLFMETDVTTPISQLNMPLNGRGVSFARNDTLIFGVSQYGNSSIYIYNINWTTNISTSIVQTFTPTSLNSWAIDTVNDSFALMTSWDSSTPVYAIKSSSGTNKTCLYAASKAAVRSFARCWSVDLKDRKIRVNVLSPGPIQTAMLNHAMGAKNTEELDANFERFVSAVPLGRYGQPDEIAKVALFLASDDSSYITGIELFVDGGLAQI</sequence>
<dbReference type="InterPro" id="IPR036291">
    <property type="entry name" value="NAD(P)-bd_dom_sf"/>
</dbReference>
<evidence type="ECO:0000256" key="6">
    <source>
        <dbReference type="SAM" id="SignalP"/>
    </source>
</evidence>
<dbReference type="Proteomes" id="UP000663891">
    <property type="component" value="Unassembled WGS sequence"/>
</dbReference>
<comment type="similarity">
    <text evidence="2">Belongs to the short-chain dehydrogenases/reductases (SDR) family.</text>
</comment>
<keyword evidence="3" id="KW-0560">Oxidoreductase</keyword>
<keyword evidence="6" id="KW-0732">Signal</keyword>
<dbReference type="Pfam" id="PF13561">
    <property type="entry name" value="adh_short_C2"/>
    <property type="match status" value="1"/>
</dbReference>
<dbReference type="GO" id="GO:0006633">
    <property type="term" value="P:fatty acid biosynthetic process"/>
    <property type="evidence" value="ECO:0007669"/>
    <property type="project" value="TreeGrafter"/>
</dbReference>
<evidence type="ECO:0000313" key="8">
    <source>
        <dbReference type="Proteomes" id="UP000663891"/>
    </source>
</evidence>
<dbReference type="SUPFAM" id="SSF63829">
    <property type="entry name" value="Calcium-dependent phosphotriesterase"/>
    <property type="match status" value="1"/>
</dbReference>
<name>A0A815P4G2_9BILA</name>
<dbReference type="EMBL" id="CAJNON010001239">
    <property type="protein sequence ID" value="CAF1444045.1"/>
    <property type="molecule type" value="Genomic_DNA"/>
</dbReference>
<dbReference type="InterPro" id="IPR020904">
    <property type="entry name" value="Sc_DH/Rdtase_CS"/>
</dbReference>
<dbReference type="SUPFAM" id="SSF51735">
    <property type="entry name" value="NAD(P)-binding Rossmann-fold domains"/>
    <property type="match status" value="1"/>
</dbReference>
<accession>A0A815P4G2</accession>
<proteinExistence type="inferred from homology"/>
<comment type="caution">
    <text evidence="7">The sequence shown here is derived from an EMBL/GenBank/DDBJ whole genome shotgun (WGS) entry which is preliminary data.</text>
</comment>
<comment type="pathway">
    <text evidence="1">Lipid metabolism; fatty acid biosynthesis.</text>
</comment>
<reference evidence="7" key="1">
    <citation type="submission" date="2021-02" db="EMBL/GenBank/DDBJ databases">
        <authorList>
            <person name="Nowell W R."/>
        </authorList>
    </citation>
    <scope>NUCLEOTIDE SEQUENCE</scope>
</reference>
<evidence type="ECO:0000256" key="5">
    <source>
        <dbReference type="ARBA" id="ARBA00041707"/>
    </source>
</evidence>
<dbReference type="CDD" id="cd05233">
    <property type="entry name" value="SDR_c"/>
    <property type="match status" value="1"/>
</dbReference>
<dbReference type="PANTHER" id="PTHR42760">
    <property type="entry name" value="SHORT-CHAIN DEHYDROGENASES/REDUCTASES FAMILY MEMBER"/>
    <property type="match status" value="1"/>
</dbReference>
<dbReference type="OrthoDB" id="47007at2759"/>
<gene>
    <name evidence="7" type="ORF">VCS650_LOCUS39064</name>
</gene>
<feature type="signal peptide" evidence="6">
    <location>
        <begin position="1"/>
        <end position="18"/>
    </location>
</feature>
<feature type="chain" id="PRO_5032552860" description="3-ketoacyl-[acyl-carrier-protein] reductase beta subunit" evidence="6">
    <location>
        <begin position="19"/>
        <end position="389"/>
    </location>
</feature>
<evidence type="ECO:0000256" key="4">
    <source>
        <dbReference type="ARBA" id="ARBA00041580"/>
    </source>
</evidence>
<dbReference type="AlphaFoldDB" id="A0A815P4G2"/>
<evidence type="ECO:0000256" key="1">
    <source>
        <dbReference type="ARBA" id="ARBA00005194"/>
    </source>
</evidence>
<organism evidence="7 8">
    <name type="scientific">Adineta steineri</name>
    <dbReference type="NCBI Taxonomy" id="433720"/>
    <lineage>
        <taxon>Eukaryota</taxon>
        <taxon>Metazoa</taxon>
        <taxon>Spiralia</taxon>
        <taxon>Gnathifera</taxon>
        <taxon>Rotifera</taxon>
        <taxon>Eurotatoria</taxon>
        <taxon>Bdelloidea</taxon>
        <taxon>Adinetida</taxon>
        <taxon>Adinetidae</taxon>
        <taxon>Adineta</taxon>
    </lineage>
</organism>
<dbReference type="PANTHER" id="PTHR42760:SF133">
    <property type="entry name" value="3-OXOACYL-[ACYL-CARRIER-PROTEIN] REDUCTASE"/>
    <property type="match status" value="1"/>
</dbReference>
<evidence type="ECO:0000256" key="3">
    <source>
        <dbReference type="ARBA" id="ARBA00023002"/>
    </source>
</evidence>
<evidence type="ECO:0000313" key="7">
    <source>
        <dbReference type="EMBL" id="CAF1444045.1"/>
    </source>
</evidence>
<dbReference type="GO" id="GO:0048038">
    <property type="term" value="F:quinone binding"/>
    <property type="evidence" value="ECO:0007669"/>
    <property type="project" value="TreeGrafter"/>
</dbReference>
<evidence type="ECO:0000256" key="2">
    <source>
        <dbReference type="ARBA" id="ARBA00006484"/>
    </source>
</evidence>
<dbReference type="Gene3D" id="3.40.50.720">
    <property type="entry name" value="NAD(P)-binding Rossmann-like Domain"/>
    <property type="match status" value="1"/>
</dbReference>
<dbReference type="GO" id="GO:0016616">
    <property type="term" value="F:oxidoreductase activity, acting on the CH-OH group of donors, NAD or NADP as acceptor"/>
    <property type="evidence" value="ECO:0007669"/>
    <property type="project" value="TreeGrafter"/>
</dbReference>
<dbReference type="PROSITE" id="PS00061">
    <property type="entry name" value="ADH_SHORT"/>
    <property type="match status" value="1"/>
</dbReference>
<dbReference type="PRINTS" id="PR00081">
    <property type="entry name" value="GDHRDH"/>
</dbReference>
<protein>
    <recommendedName>
        <fullName evidence="5">3-ketoacyl-[acyl-carrier-protein] reductase beta subunit</fullName>
    </recommendedName>
    <alternativeName>
        <fullName evidence="4">Quinone reductase CBR4</fullName>
    </alternativeName>
</protein>